<reference evidence="5" key="1">
    <citation type="submission" date="2024-05" db="EMBL/GenBank/DDBJ databases">
        <title>Draft Genome Sequences of Flagellimonas sp. MMG031 and Marinobacter sp. MMG032 Isolated from the dinoflagellate Symbiodinium pilosum.</title>
        <authorList>
            <person name="Shikuma N.J."/>
            <person name="Farrell M.V."/>
        </authorList>
    </citation>
    <scope>NUCLEOTIDE SEQUENCE</scope>
    <source>
        <strain evidence="5">MMG031</strain>
    </source>
</reference>
<dbReference type="InterPro" id="IPR009057">
    <property type="entry name" value="Homeodomain-like_sf"/>
</dbReference>
<dbReference type="EMBL" id="CP157804">
    <property type="protein sequence ID" value="XBQ23382.1"/>
    <property type="molecule type" value="Genomic_DNA"/>
</dbReference>
<dbReference type="GO" id="GO:0043565">
    <property type="term" value="F:sequence-specific DNA binding"/>
    <property type="evidence" value="ECO:0007669"/>
    <property type="project" value="InterPro"/>
</dbReference>
<keyword evidence="1" id="KW-0805">Transcription regulation</keyword>
<evidence type="ECO:0000313" key="5">
    <source>
        <dbReference type="EMBL" id="XBQ23382.1"/>
    </source>
</evidence>
<name>A0AAU7MYR1_9FLAO</name>
<protein>
    <submittedName>
        <fullName evidence="5">Helix-turn-helix transcriptional regulator</fullName>
    </submittedName>
</protein>
<dbReference type="InterPro" id="IPR020449">
    <property type="entry name" value="Tscrpt_reg_AraC-type_HTH"/>
</dbReference>
<proteinExistence type="predicted"/>
<evidence type="ECO:0000259" key="4">
    <source>
        <dbReference type="PROSITE" id="PS01124"/>
    </source>
</evidence>
<dbReference type="AlphaFoldDB" id="A0AAU7MYR1"/>
<dbReference type="KEGG" id="fld:ABNE31_00355"/>
<accession>A0AAU7MYR1</accession>
<dbReference type="PROSITE" id="PS01124">
    <property type="entry name" value="HTH_ARAC_FAMILY_2"/>
    <property type="match status" value="1"/>
</dbReference>
<dbReference type="Gene3D" id="1.10.10.60">
    <property type="entry name" value="Homeodomain-like"/>
    <property type="match status" value="2"/>
</dbReference>
<feature type="domain" description="HTH araC/xylS-type" evidence="4">
    <location>
        <begin position="195"/>
        <end position="299"/>
    </location>
</feature>
<sequence>MDKVVNIKSIFELQRMGGMKPLNHPLIMVVRLEEIPKLPDKYPTSMSYDFYSIGLKRNLNGYVKYGREKYDFQEGVMGFSAPGQLISYDRDVTFGSSGWILFFHREILFGHPLSELIDNYGFFDYDVNEALHLSKSEEMLLEQIFENIYSEYNKQFDTYSKSVVLSNIELLLTYANRFYGRQFITRNDASSGLIYRFQSEVKNRFERKYLIDSGLPTVASLAEALHVSPNYLSDALKTLTGKSTQEHIHFQLIQKAKQNLLATNKSISEIAFELGFEYPQYFSRLFKEKTGITPTDYRK</sequence>
<dbReference type="SUPFAM" id="SSF46689">
    <property type="entry name" value="Homeodomain-like"/>
    <property type="match status" value="1"/>
</dbReference>
<evidence type="ECO:0000256" key="2">
    <source>
        <dbReference type="ARBA" id="ARBA00023125"/>
    </source>
</evidence>
<gene>
    <name evidence="5" type="ORF">ABNE31_00355</name>
</gene>
<organism evidence="5">
    <name type="scientific">Flagellimonas sp. MMG031</name>
    <dbReference type="NCBI Taxonomy" id="3158549"/>
    <lineage>
        <taxon>Bacteria</taxon>
        <taxon>Pseudomonadati</taxon>
        <taxon>Bacteroidota</taxon>
        <taxon>Flavobacteriia</taxon>
        <taxon>Flavobacteriales</taxon>
        <taxon>Flavobacteriaceae</taxon>
        <taxon>Flagellimonas</taxon>
    </lineage>
</organism>
<dbReference type="InterPro" id="IPR018060">
    <property type="entry name" value="HTH_AraC"/>
</dbReference>
<dbReference type="GO" id="GO:0003700">
    <property type="term" value="F:DNA-binding transcription factor activity"/>
    <property type="evidence" value="ECO:0007669"/>
    <property type="project" value="InterPro"/>
</dbReference>
<evidence type="ECO:0000256" key="3">
    <source>
        <dbReference type="ARBA" id="ARBA00023163"/>
    </source>
</evidence>
<keyword evidence="2" id="KW-0238">DNA-binding</keyword>
<dbReference type="PANTHER" id="PTHR43280:SF32">
    <property type="entry name" value="TRANSCRIPTIONAL REGULATORY PROTEIN"/>
    <property type="match status" value="1"/>
</dbReference>
<dbReference type="PANTHER" id="PTHR43280">
    <property type="entry name" value="ARAC-FAMILY TRANSCRIPTIONAL REGULATOR"/>
    <property type="match status" value="1"/>
</dbReference>
<dbReference type="Pfam" id="PF12833">
    <property type="entry name" value="HTH_18"/>
    <property type="match status" value="1"/>
</dbReference>
<dbReference type="PRINTS" id="PR00032">
    <property type="entry name" value="HTHARAC"/>
</dbReference>
<dbReference type="RefSeq" id="WP_252080633.1">
    <property type="nucleotide sequence ID" value="NZ_CP157804.1"/>
</dbReference>
<dbReference type="SMART" id="SM00342">
    <property type="entry name" value="HTH_ARAC"/>
    <property type="match status" value="1"/>
</dbReference>
<keyword evidence="3" id="KW-0804">Transcription</keyword>
<evidence type="ECO:0000256" key="1">
    <source>
        <dbReference type="ARBA" id="ARBA00023015"/>
    </source>
</evidence>